<gene>
    <name evidence="2" type="ORF">HINF_LOCUS6504</name>
</gene>
<evidence type="ECO:0008006" key="4">
    <source>
        <dbReference type="Google" id="ProtNLM"/>
    </source>
</evidence>
<feature type="compositionally biased region" description="Polar residues" evidence="1">
    <location>
        <begin position="677"/>
        <end position="698"/>
    </location>
</feature>
<sequence>MVKIHRIFLRYEVPVIVLRKLKIFKKIMANQIVSNQCFSLQIQTKIMLTVDSEQVISNILQQYTQQIDQFKQNESIIQADDPYFDQYEYNNILNFTLSGQMSYICLMNHVRCTITEQESQKYCFGSRDVTIEHKSLSQYQKNVSQPNIKMVQNQLADLLSKETKKQAIVGLVAGNNSHCIQPKCYQYNQPFNLHERLSQIMSRCHNADVLTHTSFISASTLNQNYKLVDKPQVVRCKVIRNPFGKFINGQRVDVITAFDPETHGFNKWLNSFIWALDEAVALGTEVVHVVFPMPSGVGNQFRGLGVVVQVVLLTYQLLFEKIYIHPDEGAFSEHNEGFRQIEKSLGFVFGQLKSYNTKYGAKSRAGICLPGLNNGKICTLCQRQRYIYSLHTDTLDAIQRFSPDFIKLVPVANFNVEISQALQCSLKICQLTQEQHTQLKLTVTHPQPCDHSCFCFLSQCHRGHPSKKLSNLCPDGIICSHQGKKTEQSINHMSEFHHASYLQCTNECRETDDYHYQMLVHSHLIRKQCILGAQCQQLYNQDHLKEYWHIQQKRISIINQQSAEEIQIPPGLIEPNNIKIEIASQEVLSMVKQLQQLNVYMSLTSNQLMGLVTANKFLSQEDIRQGNWWRQSKPPSIGQCMKLIRSGAKKPTTFTWLQLFEDQRTKQPEKPKPSGKFSLSSKPQTLPTVSKQTLANESSEFKPKRSRDVLLYDHEIQPFEQNIINQILVNVQVKIDAQRDTQCLLKHNMTYQQTLLDSQVLFLNQECFNIKDFWKSICKDIYDGIRQNSQLVRFADTVLIKYKKENDSFSRTMMFDQNAVQNDQTVPSLFQTNERYENENSFLEYSFTYAHIISQFYASAICYSLYLQDFERQNYFTYLKTNEKYLDFSEQLYDDIPYNFKSASLTVPTDTISDIIKQYMTTTPVNHNSFAILDLNNPKIDDHTVFVCRLSNSILYSPVASVLYNGQTYCFADEQRIHDLAQVLLPDDISKLQVQINTNLLDNFIQNTVTDIYYSENHKDYVGVNDAFRQLLMHSNFIIPKQMQDLTKIEPLKQKLTGVSFVCKNFLELPFSLKADLKCEFILSYESLVTFKIAGKEIRIQYFTIRIDSESKPLLESREHAVGYQKFQLEVTTEQSIPVVIIKQMHSIIENPPVVISGLNMNQRQILILCQNDGIFAFKKVNEFEIDSYGTKHRKQQGKTKLIDEQAIFEIEKFCASGKENDKLKQYETILRSRFSGSGNLVKILNDNRTEITQSPEHTALVHSILSACGLI</sequence>
<reference evidence="2 3" key="1">
    <citation type="submission" date="2024-07" db="EMBL/GenBank/DDBJ databases">
        <authorList>
            <person name="Akdeniz Z."/>
        </authorList>
    </citation>
    <scope>NUCLEOTIDE SEQUENCE [LARGE SCALE GENOMIC DNA]</scope>
</reference>
<comment type="caution">
    <text evidence="2">The sequence shown here is derived from an EMBL/GenBank/DDBJ whole genome shotgun (WGS) entry which is preliminary data.</text>
</comment>
<name>A0ABP1H1H8_9EUKA</name>
<feature type="compositionally biased region" description="Basic and acidic residues" evidence="1">
    <location>
        <begin position="663"/>
        <end position="672"/>
    </location>
</feature>
<evidence type="ECO:0000313" key="2">
    <source>
        <dbReference type="EMBL" id="CAL5981135.1"/>
    </source>
</evidence>
<proteinExistence type="predicted"/>
<protein>
    <recommendedName>
        <fullName evidence="4">Macro domain-containing protein</fullName>
    </recommendedName>
</protein>
<feature type="region of interest" description="Disordered" evidence="1">
    <location>
        <begin position="663"/>
        <end position="701"/>
    </location>
</feature>
<dbReference type="EMBL" id="CAXDID020000013">
    <property type="protein sequence ID" value="CAL5981135.1"/>
    <property type="molecule type" value="Genomic_DNA"/>
</dbReference>
<evidence type="ECO:0000256" key="1">
    <source>
        <dbReference type="SAM" id="MobiDB-lite"/>
    </source>
</evidence>
<evidence type="ECO:0000313" key="3">
    <source>
        <dbReference type="Proteomes" id="UP001642409"/>
    </source>
</evidence>
<accession>A0ABP1H1H8</accession>
<keyword evidence="3" id="KW-1185">Reference proteome</keyword>
<dbReference type="Proteomes" id="UP001642409">
    <property type="component" value="Unassembled WGS sequence"/>
</dbReference>
<organism evidence="2 3">
    <name type="scientific">Hexamita inflata</name>
    <dbReference type="NCBI Taxonomy" id="28002"/>
    <lineage>
        <taxon>Eukaryota</taxon>
        <taxon>Metamonada</taxon>
        <taxon>Diplomonadida</taxon>
        <taxon>Hexamitidae</taxon>
        <taxon>Hexamitinae</taxon>
        <taxon>Hexamita</taxon>
    </lineage>
</organism>